<proteinExistence type="predicted"/>
<dbReference type="EMBL" id="CM023483">
    <property type="protein sequence ID" value="KAH6936762.1"/>
    <property type="molecule type" value="Genomic_DNA"/>
</dbReference>
<evidence type="ECO:0000313" key="1">
    <source>
        <dbReference type="EMBL" id="KAH6936762.1"/>
    </source>
</evidence>
<evidence type="ECO:0000313" key="2">
    <source>
        <dbReference type="Proteomes" id="UP000821845"/>
    </source>
</evidence>
<gene>
    <name evidence="1" type="ORF">HPB50_021353</name>
</gene>
<name>A0ACB7SRT0_HYAAI</name>
<reference evidence="1" key="1">
    <citation type="submission" date="2020-05" db="EMBL/GenBank/DDBJ databases">
        <title>Large-scale comparative analyses of tick genomes elucidate their genetic diversity and vector capacities.</title>
        <authorList>
            <person name="Jia N."/>
            <person name="Wang J."/>
            <person name="Shi W."/>
            <person name="Du L."/>
            <person name="Sun Y."/>
            <person name="Zhan W."/>
            <person name="Jiang J."/>
            <person name="Wang Q."/>
            <person name="Zhang B."/>
            <person name="Ji P."/>
            <person name="Sakyi L.B."/>
            <person name="Cui X."/>
            <person name="Yuan T."/>
            <person name="Jiang B."/>
            <person name="Yang W."/>
            <person name="Lam T.T.-Y."/>
            <person name="Chang Q."/>
            <person name="Ding S."/>
            <person name="Wang X."/>
            <person name="Zhu J."/>
            <person name="Ruan X."/>
            <person name="Zhao L."/>
            <person name="Wei J."/>
            <person name="Que T."/>
            <person name="Du C."/>
            <person name="Cheng J."/>
            <person name="Dai P."/>
            <person name="Han X."/>
            <person name="Huang E."/>
            <person name="Gao Y."/>
            <person name="Liu J."/>
            <person name="Shao H."/>
            <person name="Ye R."/>
            <person name="Li L."/>
            <person name="Wei W."/>
            <person name="Wang X."/>
            <person name="Wang C."/>
            <person name="Yang T."/>
            <person name="Huo Q."/>
            <person name="Li W."/>
            <person name="Guo W."/>
            <person name="Chen H."/>
            <person name="Zhou L."/>
            <person name="Ni X."/>
            <person name="Tian J."/>
            <person name="Zhou Y."/>
            <person name="Sheng Y."/>
            <person name="Liu T."/>
            <person name="Pan Y."/>
            <person name="Xia L."/>
            <person name="Li J."/>
            <person name="Zhao F."/>
            <person name="Cao W."/>
        </authorList>
    </citation>
    <scope>NUCLEOTIDE SEQUENCE</scope>
    <source>
        <strain evidence="1">Hyas-2018</strain>
    </source>
</reference>
<protein>
    <submittedName>
        <fullName evidence="1">Uncharacterized protein</fullName>
    </submittedName>
</protein>
<organism evidence="1 2">
    <name type="scientific">Hyalomma asiaticum</name>
    <name type="common">Tick</name>
    <dbReference type="NCBI Taxonomy" id="266040"/>
    <lineage>
        <taxon>Eukaryota</taxon>
        <taxon>Metazoa</taxon>
        <taxon>Ecdysozoa</taxon>
        <taxon>Arthropoda</taxon>
        <taxon>Chelicerata</taxon>
        <taxon>Arachnida</taxon>
        <taxon>Acari</taxon>
        <taxon>Parasitiformes</taxon>
        <taxon>Ixodida</taxon>
        <taxon>Ixodoidea</taxon>
        <taxon>Ixodidae</taxon>
        <taxon>Hyalomminae</taxon>
        <taxon>Hyalomma</taxon>
    </lineage>
</organism>
<keyword evidence="2" id="KW-1185">Reference proteome</keyword>
<dbReference type="Proteomes" id="UP000821845">
    <property type="component" value="Chromosome 3"/>
</dbReference>
<sequence length="279" mass="30874">MAMLSKISARCDSSAVEQSNLAKAIDELKANQQLVASKLSEIERRLSTVELRTNSVADIEKESQVTNEAIGSITQTNDAFVSRLNNLEDRARRCNLVFFGMPDKNETWQATEEALTNLLSSSLGAEFDPNAVEKAHRLGGPYIREKTRPVIVKFASLKTKELVLARRSKLRSHNASVSEDYCQATRTARKMLHNFAKSLPGRPAFQLRYDKLVVNHTNYSYDASAGIVRETTAHSRSNGSGFRIENGAHSTSDHSHDLHARSLPDTALLSRARTSNASS</sequence>
<comment type="caution">
    <text evidence="1">The sequence shown here is derived from an EMBL/GenBank/DDBJ whole genome shotgun (WGS) entry which is preliminary data.</text>
</comment>
<accession>A0ACB7SRT0</accession>